<dbReference type="RefSeq" id="XP_003036199.1">
    <property type="nucleotide sequence ID" value="XM_003036153.1"/>
</dbReference>
<organism evidence="4">
    <name type="scientific">Schizophyllum commune (strain H4-8 / FGSC 9210)</name>
    <name type="common">Split gill fungus</name>
    <dbReference type="NCBI Taxonomy" id="578458"/>
    <lineage>
        <taxon>Eukaryota</taxon>
        <taxon>Fungi</taxon>
        <taxon>Dikarya</taxon>
        <taxon>Basidiomycota</taxon>
        <taxon>Agaricomycotina</taxon>
        <taxon>Agaricomycetes</taxon>
        <taxon>Agaricomycetidae</taxon>
        <taxon>Agaricales</taxon>
        <taxon>Schizophyllaceae</taxon>
        <taxon>Schizophyllum</taxon>
    </lineage>
</organism>
<evidence type="ECO:0000256" key="2">
    <source>
        <dbReference type="SAM" id="MobiDB-lite"/>
    </source>
</evidence>
<accession>D8PTD6</accession>
<proteinExistence type="predicted"/>
<dbReference type="GeneID" id="9586744"/>
<dbReference type="Proteomes" id="UP000007431">
    <property type="component" value="Unassembled WGS sequence"/>
</dbReference>
<dbReference type="VEuPathDB" id="FungiDB:SCHCODRAFT_02482494"/>
<dbReference type="EMBL" id="GL377303">
    <property type="protein sequence ID" value="EFJ01297.1"/>
    <property type="molecule type" value="Genomic_DNA"/>
</dbReference>
<gene>
    <name evidence="3" type="ORF">SCHCODRAFT_106054</name>
</gene>
<dbReference type="KEGG" id="scm:SCHCO_02482494"/>
<dbReference type="InParanoid" id="D8PTD6"/>
<evidence type="ECO:0000313" key="3">
    <source>
        <dbReference type="EMBL" id="EFJ01297.1"/>
    </source>
</evidence>
<name>D8PTD6_SCHCM</name>
<keyword evidence="1" id="KW-0175">Coiled coil</keyword>
<dbReference type="HOGENOM" id="CLU_783369_0_0_1"/>
<evidence type="ECO:0000256" key="1">
    <source>
        <dbReference type="SAM" id="Coils"/>
    </source>
</evidence>
<evidence type="ECO:0000313" key="4">
    <source>
        <dbReference type="Proteomes" id="UP000007431"/>
    </source>
</evidence>
<keyword evidence="4" id="KW-1185">Reference proteome</keyword>
<protein>
    <submittedName>
        <fullName evidence="3">Uncharacterized protein</fullName>
    </submittedName>
</protein>
<dbReference type="AlphaFoldDB" id="D8PTD6"/>
<feature type="non-terminal residue" evidence="3">
    <location>
        <position position="354"/>
    </location>
</feature>
<feature type="region of interest" description="Disordered" evidence="2">
    <location>
        <begin position="330"/>
        <end position="354"/>
    </location>
</feature>
<feature type="compositionally biased region" description="Polar residues" evidence="2">
    <location>
        <begin position="343"/>
        <end position="354"/>
    </location>
</feature>
<feature type="coiled-coil region" evidence="1">
    <location>
        <begin position="44"/>
        <end position="71"/>
    </location>
</feature>
<sequence length="354" mass="40696">MYASVQALVDSEPKLPPGASFRAILYQNAPLETTQNTALVCDLLNESRNHLRELNAEITLLTDALSRLKGQKKRVSEHIRVCHMAIHSPIRALPDDVMCEIFSLSVERAPWEPLRELTRARDLPFSIEIWERSVFEHGYMSEWMDWSEWNAIVEKMERHAAYMGQILGDPNTLPTHRIRDLRLVGHAQSILPALSSLPRDAFPLLERLHLRILVDEDWVKKLDKAPSIVAFTESTRLWHLRLEDRIPDFFFTHLYQRSLTDVNLSLYEPIPSQLVLGQCTQLERLHINSLTTFRRLFDKDFDLVTLDRLKLLSLRGTECYLLAPKLSTPSLESFSCSDADDVLTSSPSSNGRLE</sequence>
<dbReference type="OrthoDB" id="3365698at2759"/>
<reference evidence="3 4" key="1">
    <citation type="journal article" date="2010" name="Nat. Biotechnol.">
        <title>Genome sequence of the model mushroom Schizophyllum commune.</title>
        <authorList>
            <person name="Ohm R.A."/>
            <person name="de Jong J.F."/>
            <person name="Lugones L.G."/>
            <person name="Aerts A."/>
            <person name="Kothe E."/>
            <person name="Stajich J.E."/>
            <person name="de Vries R.P."/>
            <person name="Record E."/>
            <person name="Levasseur A."/>
            <person name="Baker S.E."/>
            <person name="Bartholomew K.A."/>
            <person name="Coutinho P.M."/>
            <person name="Erdmann S."/>
            <person name="Fowler T.J."/>
            <person name="Gathman A.C."/>
            <person name="Lombard V."/>
            <person name="Henrissat B."/>
            <person name="Knabe N."/>
            <person name="Kuees U."/>
            <person name="Lilly W.W."/>
            <person name="Lindquist E."/>
            <person name="Lucas S."/>
            <person name="Magnuson J.K."/>
            <person name="Piumi F."/>
            <person name="Raudaskoski M."/>
            <person name="Salamov A."/>
            <person name="Schmutz J."/>
            <person name="Schwarze F.W.M.R."/>
            <person name="vanKuyk P.A."/>
            <person name="Horton J.S."/>
            <person name="Grigoriev I.V."/>
            <person name="Woesten H.A.B."/>
        </authorList>
    </citation>
    <scope>NUCLEOTIDE SEQUENCE [LARGE SCALE GENOMIC DNA]</scope>
    <source>
        <strain evidence="4">H4-8 / FGSC 9210</strain>
    </source>
</reference>